<dbReference type="AlphaFoldDB" id="A0A7C0U3Q8"/>
<dbReference type="GO" id="GO:0005737">
    <property type="term" value="C:cytoplasm"/>
    <property type="evidence" value="ECO:0007669"/>
    <property type="project" value="TreeGrafter"/>
</dbReference>
<evidence type="ECO:0000259" key="6">
    <source>
        <dbReference type="PROSITE" id="PS51918"/>
    </source>
</evidence>
<evidence type="ECO:0000256" key="3">
    <source>
        <dbReference type="ARBA" id="ARBA00022723"/>
    </source>
</evidence>
<accession>A0A7C0U3Q8</accession>
<dbReference type="InterPro" id="IPR007197">
    <property type="entry name" value="rSAM"/>
</dbReference>
<dbReference type="SFLD" id="SFLDF00311">
    <property type="entry name" value="heme_degradation_proteins_(Hut"/>
    <property type="match status" value="1"/>
</dbReference>
<dbReference type="InterPro" id="IPR026332">
    <property type="entry name" value="HutW"/>
</dbReference>
<dbReference type="PANTHER" id="PTHR13932">
    <property type="entry name" value="COPROPORPHYRINIGEN III OXIDASE"/>
    <property type="match status" value="1"/>
</dbReference>
<protein>
    <submittedName>
        <fullName evidence="7">Heme anaerobic degradation radical SAM methyltransferase ChuW/HutW</fullName>
    </submittedName>
</protein>
<organism evidence="7">
    <name type="scientific">Desulfofervidus auxilii</name>
    <dbReference type="NCBI Taxonomy" id="1621989"/>
    <lineage>
        <taxon>Bacteria</taxon>
        <taxon>Pseudomonadati</taxon>
        <taxon>Thermodesulfobacteriota</taxon>
        <taxon>Candidatus Desulfofervidia</taxon>
        <taxon>Candidatus Desulfofervidales</taxon>
        <taxon>Candidatus Desulfofervidaceae</taxon>
        <taxon>Candidatus Desulfofervidus</taxon>
    </lineage>
</organism>
<gene>
    <name evidence="7" type="ORF">ENG63_09430</name>
</gene>
<dbReference type="SFLD" id="SFLDS00029">
    <property type="entry name" value="Radical_SAM"/>
    <property type="match status" value="1"/>
</dbReference>
<dbReference type="InterPro" id="IPR013785">
    <property type="entry name" value="Aldolase_TIM"/>
</dbReference>
<dbReference type="GO" id="GO:0051539">
    <property type="term" value="F:4 iron, 4 sulfur cluster binding"/>
    <property type="evidence" value="ECO:0007669"/>
    <property type="project" value="TreeGrafter"/>
</dbReference>
<feature type="domain" description="Radical SAM core" evidence="6">
    <location>
        <begin position="68"/>
        <end position="308"/>
    </location>
</feature>
<keyword evidence="4" id="KW-0408">Iron</keyword>
<keyword evidence="7" id="KW-0489">Methyltransferase</keyword>
<proteinExistence type="predicted"/>
<dbReference type="PROSITE" id="PS51918">
    <property type="entry name" value="RADICAL_SAM"/>
    <property type="match status" value="1"/>
</dbReference>
<dbReference type="SMART" id="SM00729">
    <property type="entry name" value="Elp3"/>
    <property type="match status" value="1"/>
</dbReference>
<dbReference type="GO" id="GO:0008168">
    <property type="term" value="F:methyltransferase activity"/>
    <property type="evidence" value="ECO:0007669"/>
    <property type="project" value="UniProtKB-KW"/>
</dbReference>
<dbReference type="GO" id="GO:0046872">
    <property type="term" value="F:metal ion binding"/>
    <property type="evidence" value="ECO:0007669"/>
    <property type="project" value="UniProtKB-KW"/>
</dbReference>
<evidence type="ECO:0000256" key="5">
    <source>
        <dbReference type="ARBA" id="ARBA00023014"/>
    </source>
</evidence>
<dbReference type="EMBL" id="DRBS01000350">
    <property type="protein sequence ID" value="HDD45060.1"/>
    <property type="molecule type" value="Genomic_DNA"/>
</dbReference>
<dbReference type="GO" id="GO:0032259">
    <property type="term" value="P:methylation"/>
    <property type="evidence" value="ECO:0007669"/>
    <property type="project" value="UniProtKB-KW"/>
</dbReference>
<dbReference type="CDD" id="cd01335">
    <property type="entry name" value="Radical_SAM"/>
    <property type="match status" value="1"/>
</dbReference>
<evidence type="ECO:0000313" key="7">
    <source>
        <dbReference type="EMBL" id="HDD45060.1"/>
    </source>
</evidence>
<evidence type="ECO:0000256" key="1">
    <source>
        <dbReference type="ARBA" id="ARBA00001966"/>
    </source>
</evidence>
<evidence type="ECO:0000256" key="2">
    <source>
        <dbReference type="ARBA" id="ARBA00022691"/>
    </source>
</evidence>
<keyword evidence="3" id="KW-0479">Metal-binding</keyword>
<dbReference type="InterPro" id="IPR058240">
    <property type="entry name" value="rSAM_sf"/>
</dbReference>
<dbReference type="SUPFAM" id="SSF102114">
    <property type="entry name" value="Radical SAM enzymes"/>
    <property type="match status" value="1"/>
</dbReference>
<dbReference type="Pfam" id="PF04055">
    <property type="entry name" value="Radical_SAM"/>
    <property type="match status" value="1"/>
</dbReference>
<dbReference type="NCBIfam" id="TIGR04107">
    <property type="entry name" value="rSAM_HutW"/>
    <property type="match status" value="1"/>
</dbReference>
<dbReference type="SFLD" id="SFLDG01082">
    <property type="entry name" value="B12-binding_domain_containing"/>
    <property type="match status" value="1"/>
</dbReference>
<comment type="caution">
    <text evidence="7">The sequence shown here is derived from an EMBL/GenBank/DDBJ whole genome shotgun (WGS) entry which is preliminary data.</text>
</comment>
<dbReference type="Proteomes" id="UP000886289">
    <property type="component" value="Unassembled WGS sequence"/>
</dbReference>
<dbReference type="InterPro" id="IPR034505">
    <property type="entry name" value="Coproporphyrinogen-III_oxidase"/>
</dbReference>
<dbReference type="GO" id="GO:0006779">
    <property type="term" value="P:porphyrin-containing compound biosynthetic process"/>
    <property type="evidence" value="ECO:0007669"/>
    <property type="project" value="TreeGrafter"/>
</dbReference>
<dbReference type="InterPro" id="IPR006638">
    <property type="entry name" value="Elp3/MiaA/NifB-like_rSAM"/>
</dbReference>
<dbReference type="SFLD" id="SFLDG01065">
    <property type="entry name" value="anaerobic_coproporphyrinogen-I"/>
    <property type="match status" value="1"/>
</dbReference>
<comment type="cofactor">
    <cofactor evidence="1">
        <name>[4Fe-4S] cluster</name>
        <dbReference type="ChEBI" id="CHEBI:49883"/>
    </cofactor>
</comment>
<keyword evidence="5" id="KW-0411">Iron-sulfur</keyword>
<keyword evidence="7" id="KW-0808">Transferase</keyword>
<evidence type="ECO:0000256" key="4">
    <source>
        <dbReference type="ARBA" id="ARBA00023004"/>
    </source>
</evidence>
<sequence length="462" mass="54268">MQKKKYNIGQLRRHTSEMTDERAFFANETDNPLCYAFDKKPSVHPFVKGIPIENYKILNVWEDSLNKKAKPEKRAIYINIPFCETHCIFCGFYQNAFKKEEESNYIECLLKEMEMLSDKLFIVSHPFHAVYLGGGTPTALSAKGLFKILTAINKYFPLSNDCEITVEGRIYHFDEEKILACIDAGANRFSLGVQSFNTFVRKKMGRIEEKERVIERLNSIKELNYAILVIDLIYGFPYQSMEIWEEDIKEFIDLEIDSADFYQLHIYKGKRLEKAVNEGKIAPFADIPNQALMYKKAVEMMKKERYLRLSITHWARDHRERNIYNTLARCGSVCIPIGSGAGGWFNNYFFYQDNNLSSYYKRIKNNEKPISFCMRWPDYATMFREIIGSIETKGACNLRKISKKYKYDLEDIFLPILNQWEKVGLIRLNDGWLELTLAGEFWYVNITQALIDYFSLKYNFKE</sequence>
<dbReference type="Gene3D" id="3.20.20.70">
    <property type="entry name" value="Aldolase class I"/>
    <property type="match status" value="1"/>
</dbReference>
<reference evidence="7" key="1">
    <citation type="journal article" date="2020" name="mSystems">
        <title>Genome- and Community-Level Interaction Insights into Carbon Utilization and Element Cycling Functions of Hydrothermarchaeota in Hydrothermal Sediment.</title>
        <authorList>
            <person name="Zhou Z."/>
            <person name="Liu Y."/>
            <person name="Xu W."/>
            <person name="Pan J."/>
            <person name="Luo Z.H."/>
            <person name="Li M."/>
        </authorList>
    </citation>
    <scope>NUCLEOTIDE SEQUENCE [LARGE SCALE GENOMIC DNA]</scope>
    <source>
        <strain evidence="7">HyVt-233</strain>
    </source>
</reference>
<keyword evidence="2" id="KW-0949">S-adenosyl-L-methionine</keyword>
<dbReference type="PANTHER" id="PTHR13932:SF9">
    <property type="entry name" value="COPROPORPHYRINOGEN III OXIDASE"/>
    <property type="match status" value="1"/>
</dbReference>
<name>A0A7C0U3Q8_DESA2</name>